<dbReference type="OMA" id="ITCYKEQ"/>
<evidence type="ECO:0000256" key="1">
    <source>
        <dbReference type="SAM" id="MobiDB-lite"/>
    </source>
</evidence>
<feature type="region of interest" description="Disordered" evidence="1">
    <location>
        <begin position="213"/>
        <end position="245"/>
    </location>
</feature>
<reference evidence="3 4" key="1">
    <citation type="journal article" date="2016" name="Proc. Natl. Acad. Sci. U.S.A.">
        <title>Lipid metabolic changes in an early divergent fungus govern the establishment of a mutualistic symbiosis with endobacteria.</title>
        <authorList>
            <person name="Lastovetsky O.A."/>
            <person name="Gaspar M.L."/>
            <person name="Mondo S.J."/>
            <person name="LaButti K.M."/>
            <person name="Sandor L."/>
            <person name="Grigoriev I.V."/>
            <person name="Henry S.A."/>
            <person name="Pawlowska T.E."/>
        </authorList>
    </citation>
    <scope>NUCLEOTIDE SEQUENCE [LARGE SCALE GENOMIC DNA]</scope>
    <source>
        <strain evidence="3 4">ATCC 11559</strain>
    </source>
</reference>
<dbReference type="VEuPathDB" id="FungiDB:BCV72DRAFT_108205"/>
<feature type="compositionally biased region" description="Basic and acidic residues" evidence="1">
    <location>
        <begin position="231"/>
        <end position="245"/>
    </location>
</feature>
<organism evidence="3 4">
    <name type="scientific">Rhizopus microsporus</name>
    <dbReference type="NCBI Taxonomy" id="58291"/>
    <lineage>
        <taxon>Eukaryota</taxon>
        <taxon>Fungi</taxon>
        <taxon>Fungi incertae sedis</taxon>
        <taxon>Mucoromycota</taxon>
        <taxon>Mucoromycotina</taxon>
        <taxon>Mucoromycetes</taxon>
        <taxon>Mucorales</taxon>
        <taxon>Mucorineae</taxon>
        <taxon>Rhizopodaceae</taxon>
        <taxon>Rhizopus</taxon>
    </lineage>
</organism>
<dbReference type="Pfam" id="PF16589">
    <property type="entry name" value="BRCT_2"/>
    <property type="match status" value="1"/>
</dbReference>
<dbReference type="SUPFAM" id="SSF52113">
    <property type="entry name" value="BRCT domain"/>
    <property type="match status" value="1"/>
</dbReference>
<feature type="compositionally biased region" description="Acidic residues" evidence="1">
    <location>
        <begin position="185"/>
        <end position="194"/>
    </location>
</feature>
<feature type="compositionally biased region" description="Basic and acidic residues" evidence="1">
    <location>
        <begin position="257"/>
        <end position="266"/>
    </location>
</feature>
<dbReference type="Proteomes" id="UP000242381">
    <property type="component" value="Unassembled WGS sequence"/>
</dbReference>
<evidence type="ECO:0000259" key="2">
    <source>
        <dbReference type="PROSITE" id="PS50172"/>
    </source>
</evidence>
<dbReference type="Gene3D" id="3.40.50.10190">
    <property type="entry name" value="BRCT domain"/>
    <property type="match status" value="1"/>
</dbReference>
<accession>A0A1X0S686</accession>
<dbReference type="EMBL" id="KV921304">
    <property type="protein sequence ID" value="ORE19764.1"/>
    <property type="molecule type" value="Genomic_DNA"/>
</dbReference>
<dbReference type="SMART" id="SM00292">
    <property type="entry name" value="BRCT"/>
    <property type="match status" value="1"/>
</dbReference>
<evidence type="ECO:0000313" key="3">
    <source>
        <dbReference type="EMBL" id="ORE19764.1"/>
    </source>
</evidence>
<feature type="region of interest" description="Disordered" evidence="1">
    <location>
        <begin position="257"/>
        <end position="292"/>
    </location>
</feature>
<name>A0A1X0S686_RHIZD</name>
<dbReference type="InterPro" id="IPR036420">
    <property type="entry name" value="BRCT_dom_sf"/>
</dbReference>
<sequence length="311" mass="36594">MNLLPTMEITGDSFHFKRKYTSVTKRRPKTALTGITKRPNIRKDSPLNKRVIQDELGIEAIRYSQPVLEGCVLYIDKSLSNRKALAQVAIAMRAQVKDTMDKKSVTHLIHGPKTGNTNSKVIHEALKHGIHRVSPLWLITCYKEQQYVSTELYPYDVDPRKERLKPEENGDVEDPFNIKEKIPDYGEEEEEEEGRNDHQMRIDNYFFVKDSNNVPQQQQQQQQQQEEEEKEEQKEMNEAERKEYEERAKMIKEIVEQRRAKIEANNKKSRQSPRQQSQKKSTKKPQLFPPTSEYFSYEGLKIWYGEQPLEP</sequence>
<protein>
    <recommendedName>
        <fullName evidence="2">BRCT domain-containing protein</fullName>
    </recommendedName>
</protein>
<dbReference type="AlphaFoldDB" id="A0A1X0S686"/>
<dbReference type="PROSITE" id="PS50172">
    <property type="entry name" value="BRCT"/>
    <property type="match status" value="1"/>
</dbReference>
<dbReference type="InterPro" id="IPR001357">
    <property type="entry name" value="BRCT_dom"/>
</dbReference>
<evidence type="ECO:0000313" key="4">
    <source>
        <dbReference type="Proteomes" id="UP000242381"/>
    </source>
</evidence>
<feature type="domain" description="BRCT" evidence="2">
    <location>
        <begin position="63"/>
        <end position="155"/>
    </location>
</feature>
<gene>
    <name evidence="3" type="ORF">BCV71DRAFT_95466</name>
</gene>
<feature type="region of interest" description="Disordered" evidence="1">
    <location>
        <begin position="161"/>
        <end position="198"/>
    </location>
</feature>
<proteinExistence type="predicted"/>